<evidence type="ECO:0000256" key="9">
    <source>
        <dbReference type="ARBA" id="ARBA00023125"/>
    </source>
</evidence>
<dbReference type="PANTHER" id="PTHR10133">
    <property type="entry name" value="DNA POLYMERASE I"/>
    <property type="match status" value="1"/>
</dbReference>
<sequence>MRKEARPECEDFSWLLDADEIGFDIETKDPYLMSKGPGVFRKDGYVCGFSCATKDRGVYLDIQHPDTTPERKERNLKIVRDILARPHRKVGANIAYDLDWTINNLGIPVKGKYEDIQFAEPLIDEYRKSFSLSNLAGIYACPEKATGVLEHYCDEQGWKYKDAREHIWKMPAQVVGQYAELDGMLPLQILAKQKEILEQQGLMDIYEVEIGLLPLLTHMRKLGVRIDLPLFKQTALSVADELYSLEQKIYAWAGKEFNISSTLQLAKLFDAHGIAYPRKEPTMYAASKGFPGNPNLDKDVLTRMYKDDNLEIANTILNWRHYNTLTNMFLVPYLDFLVGERLHCSFHPLRSDERGAVSGRFSSSRPNLQQVPAQSNEDFASGESEETDLLAGQIIRKLFIPEPGHVWAKLDYSQVEYRIAAHYAIGPGAEDLRKAYNDNPNTDYHQHIMDLTGFNRRTAKRLNFGASYGMGYKAAARKFYWTEAEAQEFMQAYHAAAPYLKETRRRVVEKAERAGFVFTVLGRRARVHPSRKVHSLYNRLIQGSAADIMKKGLVDAWNKGLFDVLHPHITVHDEIDVSVPPTKEGMEALAELKRTMETCVPLRVPLVVDCHTAANWAEAD</sequence>
<accession>A0A8S5MQR7</accession>
<dbReference type="InterPro" id="IPR002298">
    <property type="entry name" value="DNA_polymerase_A"/>
</dbReference>
<evidence type="ECO:0000256" key="1">
    <source>
        <dbReference type="ARBA" id="ARBA00007705"/>
    </source>
</evidence>
<evidence type="ECO:0000256" key="6">
    <source>
        <dbReference type="ARBA" id="ARBA00022705"/>
    </source>
</evidence>
<evidence type="ECO:0000256" key="4">
    <source>
        <dbReference type="ARBA" id="ARBA00022679"/>
    </source>
</evidence>
<evidence type="ECO:0000256" key="2">
    <source>
        <dbReference type="ARBA" id="ARBA00012417"/>
    </source>
</evidence>
<feature type="compositionally biased region" description="Polar residues" evidence="11">
    <location>
        <begin position="360"/>
        <end position="378"/>
    </location>
</feature>
<dbReference type="GO" id="GO:0006302">
    <property type="term" value="P:double-strand break repair"/>
    <property type="evidence" value="ECO:0007669"/>
    <property type="project" value="TreeGrafter"/>
</dbReference>
<dbReference type="PRINTS" id="PR00868">
    <property type="entry name" value="DNAPOLI"/>
</dbReference>
<dbReference type="InterPro" id="IPR001098">
    <property type="entry name" value="DNA-dir_DNA_pol_A_palm_dom"/>
</dbReference>
<dbReference type="Pfam" id="PF01612">
    <property type="entry name" value="DNA_pol_A_exo1"/>
    <property type="match status" value="1"/>
</dbReference>
<dbReference type="PANTHER" id="PTHR10133:SF27">
    <property type="entry name" value="DNA POLYMERASE NU"/>
    <property type="match status" value="1"/>
</dbReference>
<dbReference type="Gene3D" id="3.30.420.10">
    <property type="entry name" value="Ribonuclease H-like superfamily/Ribonuclease H"/>
    <property type="match status" value="1"/>
</dbReference>
<dbReference type="InterPro" id="IPR019760">
    <property type="entry name" value="DNA-dir_DNA_pol_A_CS"/>
</dbReference>
<dbReference type="GO" id="GO:0006261">
    <property type="term" value="P:DNA-templated DNA replication"/>
    <property type="evidence" value="ECO:0007669"/>
    <property type="project" value="InterPro"/>
</dbReference>
<evidence type="ECO:0000256" key="7">
    <source>
        <dbReference type="ARBA" id="ARBA00022932"/>
    </source>
</evidence>
<dbReference type="GO" id="GO:0008408">
    <property type="term" value="F:3'-5' exonuclease activity"/>
    <property type="evidence" value="ECO:0007669"/>
    <property type="project" value="InterPro"/>
</dbReference>
<dbReference type="PROSITE" id="PS00447">
    <property type="entry name" value="DNA_POLYMERASE_A"/>
    <property type="match status" value="1"/>
</dbReference>
<evidence type="ECO:0000256" key="5">
    <source>
        <dbReference type="ARBA" id="ARBA00022695"/>
    </source>
</evidence>
<dbReference type="InterPro" id="IPR002562">
    <property type="entry name" value="3'-5'_exonuclease_dom"/>
</dbReference>
<keyword evidence="4" id="KW-0808">Transferase</keyword>
<protein>
    <recommendedName>
        <fullName evidence="3">DNA polymerase</fullName>
        <ecNumber evidence="2">2.7.7.7</ecNumber>
    </recommendedName>
</protein>
<dbReference type="GO" id="GO:0003677">
    <property type="term" value="F:DNA binding"/>
    <property type="evidence" value="ECO:0007669"/>
    <property type="project" value="UniProtKB-KW"/>
</dbReference>
<name>A0A8S5MQR7_9CAUD</name>
<dbReference type="SMART" id="SM00482">
    <property type="entry name" value="POLAc"/>
    <property type="match status" value="1"/>
</dbReference>
<dbReference type="Pfam" id="PF00476">
    <property type="entry name" value="DNA_pol_A"/>
    <property type="match status" value="1"/>
</dbReference>
<dbReference type="InterPro" id="IPR036397">
    <property type="entry name" value="RNaseH_sf"/>
</dbReference>
<organism evidence="13">
    <name type="scientific">Myoviridae sp. ctOAa14</name>
    <dbReference type="NCBI Taxonomy" id="2826646"/>
    <lineage>
        <taxon>Viruses</taxon>
        <taxon>Duplodnaviria</taxon>
        <taxon>Heunggongvirae</taxon>
        <taxon>Uroviricota</taxon>
        <taxon>Caudoviricetes</taxon>
    </lineage>
</organism>
<evidence type="ECO:0000256" key="11">
    <source>
        <dbReference type="SAM" id="MobiDB-lite"/>
    </source>
</evidence>
<keyword evidence="8" id="KW-1194">Viral DNA replication</keyword>
<evidence type="ECO:0000256" key="3">
    <source>
        <dbReference type="ARBA" id="ARBA00015749"/>
    </source>
</evidence>
<dbReference type="GO" id="GO:0039693">
    <property type="term" value="P:viral DNA genome replication"/>
    <property type="evidence" value="ECO:0007669"/>
    <property type="project" value="UniProtKB-KW"/>
</dbReference>
<dbReference type="SUPFAM" id="SSF53098">
    <property type="entry name" value="Ribonuclease H-like"/>
    <property type="match status" value="1"/>
</dbReference>
<keyword evidence="7" id="KW-0239">DNA-directed DNA polymerase</keyword>
<dbReference type="EMBL" id="BK014964">
    <property type="protein sequence ID" value="DAD84665.1"/>
    <property type="molecule type" value="Genomic_DNA"/>
</dbReference>
<feature type="domain" description="DNA-directed DNA polymerase family A palm" evidence="12">
    <location>
        <begin position="392"/>
        <end position="583"/>
    </location>
</feature>
<dbReference type="InterPro" id="IPR043502">
    <property type="entry name" value="DNA/RNA_pol_sf"/>
</dbReference>
<dbReference type="Gene3D" id="3.30.70.370">
    <property type="match status" value="1"/>
</dbReference>
<feature type="region of interest" description="Disordered" evidence="11">
    <location>
        <begin position="356"/>
        <end position="380"/>
    </location>
</feature>
<keyword evidence="6" id="KW-0235">DNA replication</keyword>
<keyword evidence="5" id="KW-0548">Nucleotidyltransferase</keyword>
<dbReference type="GO" id="GO:0003887">
    <property type="term" value="F:DNA-directed DNA polymerase activity"/>
    <property type="evidence" value="ECO:0007669"/>
    <property type="project" value="UniProtKB-KW"/>
</dbReference>
<dbReference type="Gene3D" id="1.10.150.20">
    <property type="entry name" value="5' to 3' exonuclease, C-terminal subdomain"/>
    <property type="match status" value="1"/>
</dbReference>
<comment type="similarity">
    <text evidence="1">Belongs to the DNA polymerase type-A family.</text>
</comment>
<evidence type="ECO:0000259" key="12">
    <source>
        <dbReference type="SMART" id="SM00482"/>
    </source>
</evidence>
<proteinExistence type="inferred from homology"/>
<evidence type="ECO:0000256" key="8">
    <source>
        <dbReference type="ARBA" id="ARBA00023109"/>
    </source>
</evidence>
<evidence type="ECO:0000256" key="10">
    <source>
        <dbReference type="ARBA" id="ARBA00049244"/>
    </source>
</evidence>
<dbReference type="EC" id="2.7.7.7" evidence="2"/>
<reference evidence="13" key="1">
    <citation type="journal article" date="2021" name="Proc. Natl. Acad. Sci. U.S.A.">
        <title>A Catalog of Tens of Thousands of Viruses from Human Metagenomes Reveals Hidden Associations with Chronic Diseases.</title>
        <authorList>
            <person name="Tisza M.J."/>
            <person name="Buck C.B."/>
        </authorList>
    </citation>
    <scope>NUCLEOTIDE SEQUENCE</scope>
    <source>
        <strain evidence="13">CtOAa14</strain>
    </source>
</reference>
<evidence type="ECO:0000313" key="13">
    <source>
        <dbReference type="EMBL" id="DAD84665.1"/>
    </source>
</evidence>
<dbReference type="SUPFAM" id="SSF56672">
    <property type="entry name" value="DNA/RNA polymerases"/>
    <property type="match status" value="1"/>
</dbReference>
<dbReference type="Gene3D" id="1.20.1060.10">
    <property type="entry name" value="Taq DNA Polymerase, Chain T, domain 4"/>
    <property type="match status" value="1"/>
</dbReference>
<comment type="catalytic activity">
    <reaction evidence="10">
        <text>DNA(n) + a 2'-deoxyribonucleoside 5'-triphosphate = DNA(n+1) + diphosphate</text>
        <dbReference type="Rhea" id="RHEA:22508"/>
        <dbReference type="Rhea" id="RHEA-COMP:17339"/>
        <dbReference type="Rhea" id="RHEA-COMP:17340"/>
        <dbReference type="ChEBI" id="CHEBI:33019"/>
        <dbReference type="ChEBI" id="CHEBI:61560"/>
        <dbReference type="ChEBI" id="CHEBI:173112"/>
        <dbReference type="EC" id="2.7.7.7"/>
    </reaction>
</comment>
<dbReference type="InterPro" id="IPR012337">
    <property type="entry name" value="RNaseH-like_sf"/>
</dbReference>
<keyword evidence="9" id="KW-0238">DNA-binding</keyword>